<dbReference type="Proteomes" id="UP000247476">
    <property type="component" value="Unassembled WGS sequence"/>
</dbReference>
<evidence type="ECO:0000256" key="1">
    <source>
        <dbReference type="ARBA" id="ARBA00022679"/>
    </source>
</evidence>
<gene>
    <name evidence="4" type="ORF">DLM86_25440</name>
</gene>
<organism evidence="4 5">
    <name type="scientific">Paenibacillus flagellatus</name>
    <dbReference type="NCBI Taxonomy" id="2211139"/>
    <lineage>
        <taxon>Bacteria</taxon>
        <taxon>Bacillati</taxon>
        <taxon>Bacillota</taxon>
        <taxon>Bacilli</taxon>
        <taxon>Bacillales</taxon>
        <taxon>Paenibacillaceae</taxon>
        <taxon>Paenibacillus</taxon>
    </lineage>
</organism>
<dbReference type="InterPro" id="IPR016181">
    <property type="entry name" value="Acyl_CoA_acyltransferase"/>
</dbReference>
<dbReference type="PANTHER" id="PTHR43420">
    <property type="entry name" value="ACETYLTRANSFERASE"/>
    <property type="match status" value="1"/>
</dbReference>
<evidence type="ECO:0000256" key="2">
    <source>
        <dbReference type="ARBA" id="ARBA00023315"/>
    </source>
</evidence>
<feature type="domain" description="N-acetyltransferase" evidence="3">
    <location>
        <begin position="43"/>
        <end position="193"/>
    </location>
</feature>
<keyword evidence="1 4" id="KW-0808">Transferase</keyword>
<dbReference type="GO" id="GO:0016747">
    <property type="term" value="F:acyltransferase activity, transferring groups other than amino-acyl groups"/>
    <property type="evidence" value="ECO:0007669"/>
    <property type="project" value="InterPro"/>
</dbReference>
<protein>
    <submittedName>
        <fullName evidence="4">N-acetyltransferase</fullName>
    </submittedName>
</protein>
<dbReference type="PROSITE" id="PS51186">
    <property type="entry name" value="GNAT"/>
    <property type="match status" value="1"/>
</dbReference>
<dbReference type="EMBL" id="QJVJ01000013">
    <property type="protein sequence ID" value="PYI51372.1"/>
    <property type="molecule type" value="Genomic_DNA"/>
</dbReference>
<name>A0A2V5JYJ6_9BACL</name>
<keyword evidence="2" id="KW-0012">Acyltransferase</keyword>
<evidence type="ECO:0000259" key="3">
    <source>
        <dbReference type="PROSITE" id="PS51186"/>
    </source>
</evidence>
<reference evidence="4 5" key="1">
    <citation type="submission" date="2018-05" db="EMBL/GenBank/DDBJ databases">
        <title>Paenibacillus flagellatus sp. nov., isolated from selenium mineral soil.</title>
        <authorList>
            <person name="Dai X."/>
        </authorList>
    </citation>
    <scope>NUCLEOTIDE SEQUENCE [LARGE SCALE GENOMIC DNA]</scope>
    <source>
        <strain evidence="4 5">DXL2</strain>
    </source>
</reference>
<accession>A0A2V5JYJ6</accession>
<dbReference type="Gene3D" id="3.40.630.30">
    <property type="match status" value="1"/>
</dbReference>
<dbReference type="AlphaFoldDB" id="A0A2V5JYJ6"/>
<comment type="caution">
    <text evidence="4">The sequence shown here is derived from an EMBL/GenBank/DDBJ whole genome shotgun (WGS) entry which is preliminary data.</text>
</comment>
<dbReference type="InterPro" id="IPR000182">
    <property type="entry name" value="GNAT_dom"/>
</dbReference>
<dbReference type="InterPro" id="IPR050680">
    <property type="entry name" value="YpeA/RimI_acetyltransf"/>
</dbReference>
<dbReference type="Pfam" id="PF00583">
    <property type="entry name" value="Acetyltransf_1"/>
    <property type="match status" value="1"/>
</dbReference>
<keyword evidence="5" id="KW-1185">Reference proteome</keyword>
<dbReference type="SUPFAM" id="SSF55729">
    <property type="entry name" value="Acyl-CoA N-acyltransferases (Nat)"/>
    <property type="match status" value="1"/>
</dbReference>
<evidence type="ECO:0000313" key="4">
    <source>
        <dbReference type="EMBL" id="PYI51372.1"/>
    </source>
</evidence>
<evidence type="ECO:0000313" key="5">
    <source>
        <dbReference type="Proteomes" id="UP000247476"/>
    </source>
</evidence>
<dbReference type="CDD" id="cd04301">
    <property type="entry name" value="NAT_SF"/>
    <property type="match status" value="1"/>
</dbReference>
<proteinExistence type="predicted"/>
<sequence length="222" mass="26028">MRARSMTFAMSSAREKTIILYFFAKIGKLKKEDEEEEAPMKIVTTEQWDEALWRQAYRIYDESFPKEGRKPESIIRRMFDKRMCELHVAFDGETAAAMALTGTMPRDRVLLIDYLAVAAAKRGRGVGRELLDYMCEWARTAKKLDGIVIEIEADPTETNRRRSRFWERYGFTPADYVHRYIWVPEPYRALSLPLRPDAALPSDGESLFRIITRFHEKAYRGR</sequence>